<protein>
    <submittedName>
        <fullName evidence="2">Uncharacterized protein</fullName>
    </submittedName>
</protein>
<proteinExistence type="predicted"/>
<dbReference type="WBParaSite" id="maker-E.canG7_contigs_5549-snap-gene-0.34-mRNA-1">
    <property type="protein sequence ID" value="maker-E.canG7_contigs_5549-snap-gene-0.34-mRNA-1"/>
    <property type="gene ID" value="EcG7_05132"/>
</dbReference>
<accession>A0A915EYY3</accession>
<evidence type="ECO:0000313" key="1">
    <source>
        <dbReference type="Proteomes" id="UP000887562"/>
    </source>
</evidence>
<organism evidence="1 2">
    <name type="scientific">Echinococcus canadensis</name>
    <dbReference type="NCBI Taxonomy" id="519352"/>
    <lineage>
        <taxon>Eukaryota</taxon>
        <taxon>Metazoa</taxon>
        <taxon>Spiralia</taxon>
        <taxon>Lophotrochozoa</taxon>
        <taxon>Platyhelminthes</taxon>
        <taxon>Cestoda</taxon>
        <taxon>Eucestoda</taxon>
        <taxon>Cyclophyllidea</taxon>
        <taxon>Taeniidae</taxon>
        <taxon>Echinococcus</taxon>
        <taxon>Echinococcus canadensis group</taxon>
    </lineage>
</organism>
<dbReference type="Proteomes" id="UP000887562">
    <property type="component" value="Unplaced"/>
</dbReference>
<dbReference type="AlphaFoldDB" id="A0A915EYY3"/>
<keyword evidence="1" id="KW-1185">Reference proteome</keyword>
<sequence length="241" mass="28230">MLFNKDENLVHHVHRNTLRFAFKISASLTVCAFLMLKKIWFRIYYVELSIFSICITATLLKRFAGIGKVGKKIPLRIVIFKWYTLDTSKMVPFSTLTTICGKNGRQLTKDLHIHEHLCSYFPFNNFMANYFSSDSSHLSNSNKMLVRSANIYEKHAFVMRENTAQKRLNHLCSHCDDSHSLLLTPKQWIMRQIKQPIIEDACYIILIHNRLPAIISSNAFFRLKMRDKRFKHTILSQSTKL</sequence>
<reference evidence="2" key="1">
    <citation type="submission" date="2022-11" db="UniProtKB">
        <authorList>
            <consortium name="WormBaseParasite"/>
        </authorList>
    </citation>
    <scope>IDENTIFICATION</scope>
</reference>
<name>A0A915EYY3_9CEST</name>
<evidence type="ECO:0000313" key="2">
    <source>
        <dbReference type="WBParaSite" id="maker-E.canG7_contigs_5549-snap-gene-0.34-mRNA-1"/>
    </source>
</evidence>